<sequence>METLSSGGEPTPRRRRPALTGAALLALGVVAGVALGAAGLVPAALRPTPVSPTASPRPTTSDARLSLPAVRGATAVTLPAQVVGMTLRHEFDGVVEDDTAVFLRGLRNGGYDVTKSVSGLYVHPRASSALPPLTSPVTLFAAQSENLDADAIFKDWLMPSLGRAARKSETLDAWPYEGNTMCWLTTTYFCAWADRTSFGVVSFNATAEMTTRAHDHFAAIRAAVEQPIHPQ</sequence>
<keyword evidence="2" id="KW-0812">Transmembrane</keyword>
<protein>
    <submittedName>
        <fullName evidence="3">Uncharacterized protein</fullName>
    </submittedName>
</protein>
<gene>
    <name evidence="3" type="ORF">SAMN05660976_07104</name>
</gene>
<evidence type="ECO:0000313" key="4">
    <source>
        <dbReference type="Proteomes" id="UP000198953"/>
    </source>
</evidence>
<feature type="compositionally biased region" description="Polar residues" evidence="1">
    <location>
        <begin position="51"/>
        <end position="63"/>
    </location>
</feature>
<evidence type="ECO:0000256" key="1">
    <source>
        <dbReference type="SAM" id="MobiDB-lite"/>
    </source>
</evidence>
<dbReference type="Proteomes" id="UP000198953">
    <property type="component" value="Unassembled WGS sequence"/>
</dbReference>
<dbReference type="AlphaFoldDB" id="A0A1H8ETU8"/>
<name>A0A1H8ETU8_9ACTN</name>
<accession>A0A1H8ETU8</accession>
<keyword evidence="2" id="KW-1133">Transmembrane helix</keyword>
<evidence type="ECO:0000313" key="3">
    <source>
        <dbReference type="EMBL" id="SEN22902.1"/>
    </source>
</evidence>
<feature type="region of interest" description="Disordered" evidence="1">
    <location>
        <begin position="45"/>
        <end position="64"/>
    </location>
</feature>
<organism evidence="3 4">
    <name type="scientific">Nonomuraea pusilla</name>
    <dbReference type="NCBI Taxonomy" id="46177"/>
    <lineage>
        <taxon>Bacteria</taxon>
        <taxon>Bacillati</taxon>
        <taxon>Actinomycetota</taxon>
        <taxon>Actinomycetes</taxon>
        <taxon>Streptosporangiales</taxon>
        <taxon>Streptosporangiaceae</taxon>
        <taxon>Nonomuraea</taxon>
    </lineage>
</organism>
<keyword evidence="2" id="KW-0472">Membrane</keyword>
<dbReference type="EMBL" id="FOBF01000023">
    <property type="protein sequence ID" value="SEN22902.1"/>
    <property type="molecule type" value="Genomic_DNA"/>
</dbReference>
<keyword evidence="4" id="KW-1185">Reference proteome</keyword>
<feature type="transmembrane region" description="Helical" evidence="2">
    <location>
        <begin position="21"/>
        <end position="45"/>
    </location>
</feature>
<proteinExistence type="predicted"/>
<dbReference type="RefSeq" id="WP_055504271.1">
    <property type="nucleotide sequence ID" value="NZ_BBZG01000002.1"/>
</dbReference>
<evidence type="ECO:0000256" key="2">
    <source>
        <dbReference type="SAM" id="Phobius"/>
    </source>
</evidence>
<reference evidence="3 4" key="1">
    <citation type="submission" date="2016-10" db="EMBL/GenBank/DDBJ databases">
        <authorList>
            <person name="de Groot N.N."/>
        </authorList>
    </citation>
    <scope>NUCLEOTIDE SEQUENCE [LARGE SCALE GENOMIC DNA]</scope>
    <source>
        <strain evidence="3 4">DSM 43357</strain>
    </source>
</reference>